<evidence type="ECO:0000313" key="4">
    <source>
        <dbReference type="Proteomes" id="UP000275078"/>
    </source>
</evidence>
<dbReference type="EMBL" id="ML119967">
    <property type="protein sequence ID" value="RPA71140.1"/>
    <property type="molecule type" value="Genomic_DNA"/>
</dbReference>
<dbReference type="InterPro" id="IPR056884">
    <property type="entry name" value="NPHP3-like_N"/>
</dbReference>
<organism evidence="3 4">
    <name type="scientific">Ascobolus immersus RN42</name>
    <dbReference type="NCBI Taxonomy" id="1160509"/>
    <lineage>
        <taxon>Eukaryota</taxon>
        <taxon>Fungi</taxon>
        <taxon>Dikarya</taxon>
        <taxon>Ascomycota</taxon>
        <taxon>Pezizomycotina</taxon>
        <taxon>Pezizomycetes</taxon>
        <taxon>Pezizales</taxon>
        <taxon>Ascobolaceae</taxon>
        <taxon>Ascobolus</taxon>
    </lineage>
</organism>
<sequence>MKEKQTIAQEHLENLNRSLQKLSRSQTDHFQSVRAKEEMKQKKRIEDWLSVLDYTATQNSKVINRATGTGTWVLRDPRYERWKNSGTEASCLWCCGVPGVGKSFITSVIIEDLEAASRSRKNIAVAYIYCDYKNQEPDAKDYLGCILKQLLQRKRSVPDEVKASFAKHHQGKSQRPHISEVVHLLQKVAETFSRVYVVIDALDESVTRGADKDDTSLMMVDKLKGLNKHISFLVTSRDTVGHMFERVPKLTISAHEDDLKAYIENYLWKNDRLAKKLSGREELQQKITDKVLHHAEKM</sequence>
<accession>A0A3N4HG98</accession>
<proteinExistence type="predicted"/>
<evidence type="ECO:0000256" key="1">
    <source>
        <dbReference type="ARBA" id="ARBA00022737"/>
    </source>
</evidence>
<evidence type="ECO:0000313" key="3">
    <source>
        <dbReference type="EMBL" id="RPA71140.1"/>
    </source>
</evidence>
<keyword evidence="4" id="KW-1185">Reference proteome</keyword>
<dbReference type="PANTHER" id="PTHR10039:SF15">
    <property type="entry name" value="NACHT DOMAIN-CONTAINING PROTEIN"/>
    <property type="match status" value="1"/>
</dbReference>
<gene>
    <name evidence="3" type="ORF">BJ508DRAFT_245542</name>
</gene>
<dbReference type="STRING" id="1160509.A0A3N4HG98"/>
<feature type="domain" description="Nephrocystin 3-like N-terminal" evidence="2">
    <location>
        <begin position="68"/>
        <end position="237"/>
    </location>
</feature>
<dbReference type="AlphaFoldDB" id="A0A3N4HG98"/>
<evidence type="ECO:0000259" key="2">
    <source>
        <dbReference type="Pfam" id="PF24883"/>
    </source>
</evidence>
<dbReference type="PANTHER" id="PTHR10039">
    <property type="entry name" value="AMELOGENIN"/>
    <property type="match status" value="1"/>
</dbReference>
<dbReference type="InterPro" id="IPR027417">
    <property type="entry name" value="P-loop_NTPase"/>
</dbReference>
<dbReference type="Proteomes" id="UP000275078">
    <property type="component" value="Unassembled WGS sequence"/>
</dbReference>
<dbReference type="SUPFAM" id="SSF52540">
    <property type="entry name" value="P-loop containing nucleoside triphosphate hydrolases"/>
    <property type="match status" value="1"/>
</dbReference>
<dbReference type="Gene3D" id="3.40.50.300">
    <property type="entry name" value="P-loop containing nucleotide triphosphate hydrolases"/>
    <property type="match status" value="1"/>
</dbReference>
<dbReference type="OrthoDB" id="1577640at2759"/>
<dbReference type="Pfam" id="PF24883">
    <property type="entry name" value="NPHP3_N"/>
    <property type="match status" value="1"/>
</dbReference>
<protein>
    <recommendedName>
        <fullName evidence="2">Nephrocystin 3-like N-terminal domain-containing protein</fullName>
    </recommendedName>
</protein>
<keyword evidence="1" id="KW-0677">Repeat</keyword>
<reference evidence="3 4" key="1">
    <citation type="journal article" date="2018" name="Nat. Ecol. Evol.">
        <title>Pezizomycetes genomes reveal the molecular basis of ectomycorrhizal truffle lifestyle.</title>
        <authorList>
            <person name="Murat C."/>
            <person name="Payen T."/>
            <person name="Noel B."/>
            <person name="Kuo A."/>
            <person name="Morin E."/>
            <person name="Chen J."/>
            <person name="Kohler A."/>
            <person name="Krizsan K."/>
            <person name="Balestrini R."/>
            <person name="Da Silva C."/>
            <person name="Montanini B."/>
            <person name="Hainaut M."/>
            <person name="Levati E."/>
            <person name="Barry K.W."/>
            <person name="Belfiori B."/>
            <person name="Cichocki N."/>
            <person name="Clum A."/>
            <person name="Dockter R.B."/>
            <person name="Fauchery L."/>
            <person name="Guy J."/>
            <person name="Iotti M."/>
            <person name="Le Tacon F."/>
            <person name="Lindquist E.A."/>
            <person name="Lipzen A."/>
            <person name="Malagnac F."/>
            <person name="Mello A."/>
            <person name="Molinier V."/>
            <person name="Miyauchi S."/>
            <person name="Poulain J."/>
            <person name="Riccioni C."/>
            <person name="Rubini A."/>
            <person name="Sitrit Y."/>
            <person name="Splivallo R."/>
            <person name="Traeger S."/>
            <person name="Wang M."/>
            <person name="Zifcakova L."/>
            <person name="Wipf D."/>
            <person name="Zambonelli A."/>
            <person name="Paolocci F."/>
            <person name="Nowrousian M."/>
            <person name="Ottonello S."/>
            <person name="Baldrian P."/>
            <person name="Spatafora J.W."/>
            <person name="Henrissat B."/>
            <person name="Nagy L.G."/>
            <person name="Aury J.M."/>
            <person name="Wincker P."/>
            <person name="Grigoriev I.V."/>
            <person name="Bonfante P."/>
            <person name="Martin F.M."/>
        </authorList>
    </citation>
    <scope>NUCLEOTIDE SEQUENCE [LARGE SCALE GENOMIC DNA]</scope>
    <source>
        <strain evidence="3 4">RN42</strain>
    </source>
</reference>
<name>A0A3N4HG98_ASCIM</name>